<proteinExistence type="evidence at transcript level"/>
<evidence type="ECO:0000313" key="1">
    <source>
        <dbReference type="EMBL" id="BAE89530.1"/>
    </source>
</evidence>
<dbReference type="EMBL" id="AB172468">
    <property type="protein sequence ID" value="BAE89530.1"/>
    <property type="molecule type" value="mRNA"/>
</dbReference>
<protein>
    <submittedName>
        <fullName evidence="1">Macaca fascicularis brain cDNA, clone: QflA-18270</fullName>
    </submittedName>
</protein>
<accession>I7GMT5</accession>
<dbReference type="AlphaFoldDB" id="I7GMT5"/>
<reference evidence="1" key="1">
    <citation type="journal article" date="2007" name="PLoS Biol.">
        <title>Rate of evolution in brain-expressed genes in humans and other primates.</title>
        <authorList>
            <person name="Wang H.-Y."/>
            <person name="Chien H.-C."/>
            <person name="Osada N."/>
            <person name="Hashimoto K."/>
            <person name="Sugano S."/>
            <person name="Gojobori T."/>
            <person name="Chou C.-K."/>
            <person name="Tsai S.-F."/>
            <person name="Wu C.-I."/>
            <person name="Shen C.-K.J."/>
        </authorList>
    </citation>
    <scope>NUCLEOTIDE SEQUENCE</scope>
</reference>
<name>I7GMT5_MACFA</name>
<organism evidence="1">
    <name type="scientific">Macaca fascicularis</name>
    <name type="common">Crab-eating macaque</name>
    <name type="synonym">Cynomolgus monkey</name>
    <dbReference type="NCBI Taxonomy" id="9541"/>
    <lineage>
        <taxon>Eukaryota</taxon>
        <taxon>Metazoa</taxon>
        <taxon>Chordata</taxon>
        <taxon>Craniata</taxon>
        <taxon>Vertebrata</taxon>
        <taxon>Euteleostomi</taxon>
        <taxon>Mammalia</taxon>
        <taxon>Eutheria</taxon>
        <taxon>Euarchontoglires</taxon>
        <taxon>Primates</taxon>
        <taxon>Haplorrhini</taxon>
        <taxon>Catarrhini</taxon>
        <taxon>Cercopithecidae</taxon>
        <taxon>Cercopithecinae</taxon>
        <taxon>Macaca</taxon>
    </lineage>
</organism>
<sequence>MRLRCSQFQKLEILLQRTFFHPCQEKGCIFPLGTEQGHLGPGCRELKQ</sequence>